<sequence length="179" mass="20769">MICLYDDPPFHTLSNEICPNCHMGLAVRSVGSVSVMDGKGYGTVGCRVKALGMMYTTPLALKVSIVDYQIHHEHNKPFYKIIKADGTHQLFLSFITLLRNFDIKDLEMLWKLVQERFQSSDPKNFSDNFLLNTFKIMFEKPNVEASIWRDQRGRYGLAKVKSWKLFESCGVHHHHFHNY</sequence>
<protein>
    <submittedName>
        <fullName evidence="1">Uncharacterized protein</fullName>
    </submittedName>
</protein>
<name>A0A699L6G5_TANCI</name>
<reference evidence="1" key="1">
    <citation type="journal article" date="2019" name="Sci. Rep.">
        <title>Draft genome of Tanacetum cinerariifolium, the natural source of mosquito coil.</title>
        <authorList>
            <person name="Yamashiro T."/>
            <person name="Shiraishi A."/>
            <person name="Satake H."/>
            <person name="Nakayama K."/>
        </authorList>
    </citation>
    <scope>NUCLEOTIDE SEQUENCE</scope>
</reference>
<proteinExistence type="predicted"/>
<comment type="caution">
    <text evidence="1">The sequence shown here is derived from an EMBL/GenBank/DDBJ whole genome shotgun (WGS) entry which is preliminary data.</text>
</comment>
<dbReference type="AlphaFoldDB" id="A0A699L6G5"/>
<organism evidence="1">
    <name type="scientific">Tanacetum cinerariifolium</name>
    <name type="common">Dalmatian daisy</name>
    <name type="synonym">Chrysanthemum cinerariifolium</name>
    <dbReference type="NCBI Taxonomy" id="118510"/>
    <lineage>
        <taxon>Eukaryota</taxon>
        <taxon>Viridiplantae</taxon>
        <taxon>Streptophyta</taxon>
        <taxon>Embryophyta</taxon>
        <taxon>Tracheophyta</taxon>
        <taxon>Spermatophyta</taxon>
        <taxon>Magnoliopsida</taxon>
        <taxon>eudicotyledons</taxon>
        <taxon>Gunneridae</taxon>
        <taxon>Pentapetalae</taxon>
        <taxon>asterids</taxon>
        <taxon>campanulids</taxon>
        <taxon>Asterales</taxon>
        <taxon>Asteraceae</taxon>
        <taxon>Asteroideae</taxon>
        <taxon>Anthemideae</taxon>
        <taxon>Anthemidinae</taxon>
        <taxon>Tanacetum</taxon>
    </lineage>
</organism>
<accession>A0A699L6G5</accession>
<gene>
    <name evidence="1" type="ORF">Tci_697261</name>
</gene>
<dbReference type="EMBL" id="BKCJ010585818">
    <property type="protein sequence ID" value="GFB25290.1"/>
    <property type="molecule type" value="Genomic_DNA"/>
</dbReference>
<evidence type="ECO:0000313" key="1">
    <source>
        <dbReference type="EMBL" id="GFB25290.1"/>
    </source>
</evidence>